<name>A0A1M4X7D2_9BACL</name>
<organism evidence="2 3">
    <name type="scientific">Seinonella peptonophila</name>
    <dbReference type="NCBI Taxonomy" id="112248"/>
    <lineage>
        <taxon>Bacteria</taxon>
        <taxon>Bacillati</taxon>
        <taxon>Bacillota</taxon>
        <taxon>Bacilli</taxon>
        <taxon>Bacillales</taxon>
        <taxon>Thermoactinomycetaceae</taxon>
        <taxon>Seinonella</taxon>
    </lineage>
</organism>
<evidence type="ECO:0000313" key="2">
    <source>
        <dbReference type="EMBL" id="SHE89367.1"/>
    </source>
</evidence>
<dbReference type="SUPFAM" id="SSF52540">
    <property type="entry name" value="P-loop containing nucleoside triphosphate hydrolases"/>
    <property type="match status" value="1"/>
</dbReference>
<dbReference type="InterPro" id="IPR017871">
    <property type="entry name" value="ABC_transporter-like_CS"/>
</dbReference>
<dbReference type="PROSITE" id="PS00211">
    <property type="entry name" value="ABC_TRANSPORTER_1"/>
    <property type="match status" value="1"/>
</dbReference>
<dbReference type="OrthoDB" id="9770415at2"/>
<proteinExistence type="predicted"/>
<dbReference type="GO" id="GO:0016887">
    <property type="term" value="F:ATP hydrolysis activity"/>
    <property type="evidence" value="ECO:0007669"/>
    <property type="project" value="InterPro"/>
</dbReference>
<protein>
    <submittedName>
        <fullName evidence="2">ABC transporter</fullName>
    </submittedName>
</protein>
<dbReference type="GO" id="GO:0005524">
    <property type="term" value="F:ATP binding"/>
    <property type="evidence" value="ECO:0007669"/>
    <property type="project" value="InterPro"/>
</dbReference>
<dbReference type="GO" id="GO:0090374">
    <property type="term" value="P:oligopeptide export from mitochondrion"/>
    <property type="evidence" value="ECO:0007669"/>
    <property type="project" value="TreeGrafter"/>
</dbReference>
<dbReference type="InterPro" id="IPR003439">
    <property type="entry name" value="ABC_transporter-like_ATP-bd"/>
</dbReference>
<gene>
    <name evidence="2" type="ORF">SAMN05444392_104170</name>
</gene>
<dbReference type="STRING" id="112248.SAMN05444392_104170"/>
<dbReference type="EMBL" id="FQVL01000004">
    <property type="protein sequence ID" value="SHE89367.1"/>
    <property type="molecule type" value="Genomic_DNA"/>
</dbReference>
<reference evidence="2 3" key="1">
    <citation type="submission" date="2016-11" db="EMBL/GenBank/DDBJ databases">
        <authorList>
            <person name="Jaros S."/>
            <person name="Januszkiewicz K."/>
            <person name="Wedrychowicz H."/>
        </authorList>
    </citation>
    <scope>NUCLEOTIDE SEQUENCE [LARGE SCALE GENOMIC DNA]</scope>
    <source>
        <strain evidence="2 3">DSM 44666</strain>
    </source>
</reference>
<accession>A0A1M4X7D2</accession>
<dbReference type="InterPro" id="IPR027417">
    <property type="entry name" value="P-loop_NTPase"/>
</dbReference>
<evidence type="ECO:0000313" key="3">
    <source>
        <dbReference type="Proteomes" id="UP000184476"/>
    </source>
</evidence>
<dbReference type="Pfam" id="PF00005">
    <property type="entry name" value="ABC_tran"/>
    <property type="match status" value="1"/>
</dbReference>
<dbReference type="AlphaFoldDB" id="A0A1M4X7D2"/>
<dbReference type="Proteomes" id="UP000184476">
    <property type="component" value="Unassembled WGS sequence"/>
</dbReference>
<dbReference type="Gene3D" id="3.40.50.300">
    <property type="entry name" value="P-loop containing nucleotide triphosphate hydrolases"/>
    <property type="match status" value="1"/>
</dbReference>
<dbReference type="PANTHER" id="PTHR43394">
    <property type="entry name" value="ATP-DEPENDENT PERMEASE MDL1, MITOCHONDRIAL"/>
    <property type="match status" value="1"/>
</dbReference>
<evidence type="ECO:0000259" key="1">
    <source>
        <dbReference type="PROSITE" id="PS50893"/>
    </source>
</evidence>
<feature type="domain" description="ABC transporter" evidence="1">
    <location>
        <begin position="2"/>
        <end position="158"/>
    </location>
</feature>
<dbReference type="PROSITE" id="PS50893">
    <property type="entry name" value="ABC_TRANSPORTER_2"/>
    <property type="match status" value="1"/>
</dbReference>
<dbReference type="PANTHER" id="PTHR43394:SF1">
    <property type="entry name" value="ATP-BINDING CASSETTE SUB-FAMILY B MEMBER 10, MITOCHONDRIAL"/>
    <property type="match status" value="1"/>
</dbReference>
<dbReference type="GO" id="GO:0015421">
    <property type="term" value="F:ABC-type oligopeptide transporter activity"/>
    <property type="evidence" value="ECO:0007669"/>
    <property type="project" value="TreeGrafter"/>
</dbReference>
<keyword evidence="3" id="KW-1185">Reference proteome</keyword>
<sequence length="163" mass="18553">MVTQEPFLWNQSIRDNLIYARVDKISEQELKEALKSARLSDFVSNLPNGLDTIIGDRGIRLSGGEKQRLAIARMLLKQPKILLLDEPTSALDALTEGELQKNLERLYHDKTVIVVAHSLATVKNANRILVLHQGNIVEQGTHSELMTKKGMYNQMYQEEMRLE</sequence>
<dbReference type="InterPro" id="IPR039421">
    <property type="entry name" value="Type_1_exporter"/>
</dbReference>